<dbReference type="UniPathway" id="UPA00068">
    <property type="reaction ID" value="UER00106"/>
</dbReference>
<feature type="site" description="Involved in the stabilization of negative charge on the oxyanion by the formation of the oxyanion hole" evidence="8">
    <location>
        <position position="107"/>
    </location>
</feature>
<dbReference type="STRING" id="1121442.SAMN02745702_00367"/>
<dbReference type="Gene3D" id="3.10.20.340">
    <property type="entry name" value="ArgJ beta chain, C-terminal domain"/>
    <property type="match status" value="1"/>
</dbReference>
<feature type="site" description="Cleavage; by autolysis" evidence="8">
    <location>
        <begin position="180"/>
        <end position="181"/>
    </location>
</feature>
<evidence type="ECO:0000256" key="5">
    <source>
        <dbReference type="ARBA" id="ARBA00022679"/>
    </source>
</evidence>
<accession>A0A1T4VI63</accession>
<dbReference type="RefSeq" id="WP_078683679.1">
    <property type="nucleotide sequence ID" value="NZ_FUYA01000001.1"/>
</dbReference>
<dbReference type="GO" id="GO:0004358">
    <property type="term" value="F:L-glutamate N-acetyltransferase activity, acting on acetyl-L-ornithine as donor"/>
    <property type="evidence" value="ECO:0007669"/>
    <property type="project" value="UniProtKB-UniRule"/>
</dbReference>
<feature type="binding site" evidence="8">
    <location>
        <position position="387"/>
    </location>
    <ligand>
        <name>substrate</name>
    </ligand>
</feature>
<evidence type="ECO:0000256" key="4">
    <source>
        <dbReference type="ARBA" id="ARBA00022605"/>
    </source>
</evidence>
<feature type="binding site" evidence="8">
    <location>
        <position position="181"/>
    </location>
    <ligand>
        <name>substrate</name>
    </ligand>
</feature>
<dbReference type="NCBIfam" id="NF003802">
    <property type="entry name" value="PRK05388.1"/>
    <property type="match status" value="1"/>
</dbReference>
<dbReference type="PANTHER" id="PTHR23100:SF0">
    <property type="entry name" value="ARGININE BIOSYNTHESIS BIFUNCTIONAL PROTEIN ARGJ, MITOCHONDRIAL"/>
    <property type="match status" value="1"/>
</dbReference>
<dbReference type="FunFam" id="3.60.70.12:FF:000001">
    <property type="entry name" value="Arginine biosynthesis bifunctional protein ArgJ, chloroplastic"/>
    <property type="match status" value="1"/>
</dbReference>
<dbReference type="PANTHER" id="PTHR23100">
    <property type="entry name" value="ARGININE BIOSYNTHESIS BIFUNCTIONAL PROTEIN ARGJ"/>
    <property type="match status" value="1"/>
</dbReference>
<feature type="binding site" evidence="8">
    <location>
        <position position="144"/>
    </location>
    <ligand>
        <name>substrate</name>
    </ligand>
</feature>
<dbReference type="Gene3D" id="3.60.70.12">
    <property type="entry name" value="L-amino peptidase D-ALA esterase/amidase"/>
    <property type="match status" value="1"/>
</dbReference>
<dbReference type="InterPro" id="IPR016117">
    <property type="entry name" value="ArgJ-like_dom_sf"/>
</dbReference>
<sequence>MQIPQGFTFAVAAAGFKTPDRNDIGVVISKTPATAAGVFTTNRFQAAPVRVSREALALSDTAHAVCVNSGQANACTGAEGLTHCQETRKMVAKAVGTKPDQVLVASTGVIGPQLKMDLWRKAMSPLSKSRATAGVIDVAKAIMTTDTFPKLAWQSIGKGAREVRVLGFAKGAGMISPNMATMLGCVMTDADVPAAQWREILREAVNRSFNRVTVDGDTSTNDTVFGLANGASGMSVDTIGREVLLEAVTEVCRSLAYQIVQDAEGGTKIVHVSVTGAPDNEDAELAARAVGNSPLVKTAMFGQDPNWGRIAAALGRSGARFEPEEVSISIAGLCIFENGQPVDIDFDSLLVPHLEKQDIHIDIELGNGEGASSLLASDLTHEYVSINADYRS</sequence>
<comment type="catalytic activity">
    <reaction evidence="8">
        <text>N(2)-acetyl-L-ornithine + L-glutamate = N-acetyl-L-glutamate + L-ornithine</text>
        <dbReference type="Rhea" id="RHEA:15349"/>
        <dbReference type="ChEBI" id="CHEBI:29985"/>
        <dbReference type="ChEBI" id="CHEBI:44337"/>
        <dbReference type="ChEBI" id="CHEBI:46911"/>
        <dbReference type="ChEBI" id="CHEBI:57805"/>
        <dbReference type="EC" id="2.3.1.35"/>
    </reaction>
</comment>
<dbReference type="EMBL" id="FUYA01000001">
    <property type="protein sequence ID" value="SKA64603.1"/>
    <property type="molecule type" value="Genomic_DNA"/>
</dbReference>
<feature type="active site" description="Nucleophile" evidence="8">
    <location>
        <position position="181"/>
    </location>
</feature>
<evidence type="ECO:0000256" key="8">
    <source>
        <dbReference type="HAMAP-Rule" id="MF_01106"/>
    </source>
</evidence>
<feature type="binding site" evidence="8">
    <location>
        <position position="392"/>
    </location>
    <ligand>
        <name>substrate</name>
    </ligand>
</feature>
<organism evidence="9 10">
    <name type="scientific">Desulfobaculum bizertense DSM 18034</name>
    <dbReference type="NCBI Taxonomy" id="1121442"/>
    <lineage>
        <taxon>Bacteria</taxon>
        <taxon>Pseudomonadati</taxon>
        <taxon>Thermodesulfobacteriota</taxon>
        <taxon>Desulfovibrionia</taxon>
        <taxon>Desulfovibrionales</taxon>
        <taxon>Desulfovibrionaceae</taxon>
        <taxon>Desulfobaculum</taxon>
    </lineage>
</organism>
<dbReference type="AlphaFoldDB" id="A0A1T4VI63"/>
<dbReference type="NCBIfam" id="TIGR00120">
    <property type="entry name" value="ArgJ"/>
    <property type="match status" value="1"/>
</dbReference>
<proteinExistence type="inferred from homology"/>
<evidence type="ECO:0000313" key="10">
    <source>
        <dbReference type="Proteomes" id="UP000189733"/>
    </source>
</evidence>
<dbReference type="GO" id="GO:0006526">
    <property type="term" value="P:L-arginine biosynthetic process"/>
    <property type="evidence" value="ECO:0007669"/>
    <property type="project" value="UniProtKB-UniRule"/>
</dbReference>
<dbReference type="GO" id="GO:0004042">
    <property type="term" value="F:L-glutamate N-acetyltransferase activity"/>
    <property type="evidence" value="ECO:0007669"/>
    <property type="project" value="UniProtKB-UniRule"/>
</dbReference>
<dbReference type="GO" id="GO:0006592">
    <property type="term" value="P:ornithine biosynthetic process"/>
    <property type="evidence" value="ECO:0007669"/>
    <property type="project" value="TreeGrafter"/>
</dbReference>
<reference evidence="9 10" key="1">
    <citation type="submission" date="2017-02" db="EMBL/GenBank/DDBJ databases">
        <authorList>
            <person name="Peterson S.W."/>
        </authorList>
    </citation>
    <scope>NUCLEOTIDE SEQUENCE [LARGE SCALE GENOMIC DNA]</scope>
    <source>
        <strain evidence="9 10">DSM 18034</strain>
    </source>
</reference>
<feature type="chain" id="PRO_5023537203" description="Arginine biosynthesis bifunctional protein ArgJ alpha chain" evidence="8">
    <location>
        <begin position="1"/>
        <end position="180"/>
    </location>
</feature>
<comment type="catalytic activity">
    <reaction evidence="8">
        <text>L-glutamate + acetyl-CoA = N-acetyl-L-glutamate + CoA + H(+)</text>
        <dbReference type="Rhea" id="RHEA:24292"/>
        <dbReference type="ChEBI" id="CHEBI:15378"/>
        <dbReference type="ChEBI" id="CHEBI:29985"/>
        <dbReference type="ChEBI" id="CHEBI:44337"/>
        <dbReference type="ChEBI" id="CHEBI:57287"/>
        <dbReference type="ChEBI" id="CHEBI:57288"/>
        <dbReference type="EC" id="2.3.1.1"/>
    </reaction>
</comment>
<keyword evidence="5 8" id="KW-0808">Transferase</keyword>
<keyword evidence="7 8" id="KW-0012">Acyltransferase</keyword>
<keyword evidence="8" id="KW-0963">Cytoplasm</keyword>
<dbReference type="HAMAP" id="MF_01106">
    <property type="entry name" value="ArgJ"/>
    <property type="match status" value="1"/>
</dbReference>
<evidence type="ECO:0000256" key="7">
    <source>
        <dbReference type="ARBA" id="ARBA00023315"/>
    </source>
</evidence>
<dbReference type="Pfam" id="PF01960">
    <property type="entry name" value="ArgJ"/>
    <property type="match status" value="1"/>
</dbReference>
<dbReference type="EC" id="2.3.1.35" evidence="8"/>
<evidence type="ECO:0000256" key="1">
    <source>
        <dbReference type="ARBA" id="ARBA00006774"/>
    </source>
</evidence>
<comment type="pathway">
    <text evidence="8">Amino-acid biosynthesis; L-arginine biosynthesis; L-ornithine and N-acetyl-L-glutamate from L-glutamate and N(2)-acetyl-L-ornithine (cyclic): step 1/1.</text>
</comment>
<dbReference type="CDD" id="cd02152">
    <property type="entry name" value="OAT"/>
    <property type="match status" value="1"/>
</dbReference>
<keyword evidence="10" id="KW-1185">Reference proteome</keyword>
<gene>
    <name evidence="8" type="primary">argJ</name>
    <name evidence="9" type="ORF">SAMN02745702_00367</name>
</gene>
<comment type="subcellular location">
    <subcellularLocation>
        <location evidence="8">Cytoplasm</location>
    </subcellularLocation>
</comment>
<feature type="binding site" evidence="8">
    <location>
        <position position="264"/>
    </location>
    <ligand>
        <name>substrate</name>
    </ligand>
</feature>
<dbReference type="Proteomes" id="UP000189733">
    <property type="component" value="Unassembled WGS sequence"/>
</dbReference>
<feature type="site" description="Involved in the stabilization of negative charge on the oxyanion by the formation of the oxyanion hole" evidence="8">
    <location>
        <position position="108"/>
    </location>
</feature>
<dbReference type="OrthoDB" id="9804242at2"/>
<keyword evidence="4 8" id="KW-0028">Amino-acid biosynthesis</keyword>
<comment type="function">
    <text evidence="8">Catalyzes two activities which are involved in the cyclic version of arginine biosynthesis: the synthesis of N-acetylglutamate from glutamate and acetyl-CoA as the acetyl donor, and of ornithine by transacetylation between N(2)-acetylornithine and glutamate.</text>
</comment>
<evidence type="ECO:0000256" key="6">
    <source>
        <dbReference type="ARBA" id="ARBA00022813"/>
    </source>
</evidence>
<evidence type="ECO:0000256" key="2">
    <source>
        <dbReference type="ARBA" id="ARBA00011475"/>
    </source>
</evidence>
<comment type="pathway">
    <text evidence="8">Amino-acid biosynthesis; L-arginine biosynthesis; N(2)-acetyl-L-ornithine from L-glutamate: step 1/4.</text>
</comment>
<dbReference type="InterPro" id="IPR002813">
    <property type="entry name" value="Arg_biosynth_ArgJ"/>
</dbReference>
<evidence type="ECO:0000256" key="3">
    <source>
        <dbReference type="ARBA" id="ARBA00022571"/>
    </source>
</evidence>
<dbReference type="SUPFAM" id="SSF56266">
    <property type="entry name" value="DmpA/ArgJ-like"/>
    <property type="match status" value="1"/>
</dbReference>
<dbReference type="GO" id="GO:0005737">
    <property type="term" value="C:cytoplasm"/>
    <property type="evidence" value="ECO:0007669"/>
    <property type="project" value="UniProtKB-SubCell"/>
</dbReference>
<keyword evidence="6 8" id="KW-0068">Autocatalytic cleavage</keyword>
<dbReference type="InterPro" id="IPR042195">
    <property type="entry name" value="ArgJ_beta_C"/>
</dbReference>
<dbReference type="EC" id="2.3.1.1" evidence="8"/>
<evidence type="ECO:0000313" key="9">
    <source>
        <dbReference type="EMBL" id="SKA64603.1"/>
    </source>
</evidence>
<name>A0A1T4VI63_9BACT</name>
<comment type="subunit">
    <text evidence="2 8">Heterotetramer of two alpha and two beta chains.</text>
</comment>
<comment type="similarity">
    <text evidence="1 8">Belongs to the ArgJ family.</text>
</comment>
<protein>
    <recommendedName>
        <fullName evidence="8">Arginine biosynthesis bifunctional protein ArgJ</fullName>
    </recommendedName>
    <domain>
        <recommendedName>
            <fullName evidence="8">Glutamate N-acetyltransferase</fullName>
            <ecNumber evidence="8">2.3.1.35</ecNumber>
        </recommendedName>
        <alternativeName>
            <fullName evidence="8">Ornithine acetyltransferase</fullName>
            <shortName evidence="8">OATase</shortName>
        </alternativeName>
        <alternativeName>
            <fullName evidence="8">Ornithine transacetylase</fullName>
        </alternativeName>
    </domain>
    <domain>
        <recommendedName>
            <fullName evidence="8">Amino-acid acetyltransferase</fullName>
            <ecNumber evidence="8">2.3.1.1</ecNumber>
        </recommendedName>
        <alternativeName>
            <fullName evidence="8">N-acetylglutamate synthase</fullName>
            <shortName evidence="8">AGSase</shortName>
        </alternativeName>
    </domain>
    <component>
        <recommendedName>
            <fullName evidence="8">Arginine biosynthesis bifunctional protein ArgJ alpha chain</fullName>
        </recommendedName>
    </component>
    <component>
        <recommendedName>
            <fullName evidence="8">Arginine biosynthesis bifunctional protein ArgJ beta chain</fullName>
        </recommendedName>
    </component>
</protein>
<keyword evidence="8" id="KW-0511">Multifunctional enzyme</keyword>
<feature type="chain" id="PRO_5023537202" description="Arginine biosynthesis bifunctional protein ArgJ beta chain" evidence="8">
    <location>
        <begin position="181"/>
        <end position="392"/>
    </location>
</feature>
<feature type="binding site" evidence="8">
    <location>
        <position position="170"/>
    </location>
    <ligand>
        <name>substrate</name>
    </ligand>
</feature>
<keyword evidence="3 8" id="KW-0055">Arginine biosynthesis</keyword>